<dbReference type="AlphaFoldDB" id="A0A0F9MB89"/>
<protein>
    <submittedName>
        <fullName evidence="1">Uncharacterized protein</fullName>
    </submittedName>
</protein>
<organism evidence="1">
    <name type="scientific">marine sediment metagenome</name>
    <dbReference type="NCBI Taxonomy" id="412755"/>
    <lineage>
        <taxon>unclassified sequences</taxon>
        <taxon>metagenomes</taxon>
        <taxon>ecological metagenomes</taxon>
    </lineage>
</organism>
<gene>
    <name evidence="1" type="ORF">LCGC14_1094930</name>
</gene>
<name>A0A0F9MB89_9ZZZZ</name>
<reference evidence="1" key="1">
    <citation type="journal article" date="2015" name="Nature">
        <title>Complex archaea that bridge the gap between prokaryotes and eukaryotes.</title>
        <authorList>
            <person name="Spang A."/>
            <person name="Saw J.H."/>
            <person name="Jorgensen S.L."/>
            <person name="Zaremba-Niedzwiedzka K."/>
            <person name="Martijn J."/>
            <person name="Lind A.E."/>
            <person name="van Eijk R."/>
            <person name="Schleper C."/>
            <person name="Guy L."/>
            <person name="Ettema T.J."/>
        </authorList>
    </citation>
    <scope>NUCLEOTIDE SEQUENCE</scope>
</reference>
<proteinExistence type="predicted"/>
<comment type="caution">
    <text evidence="1">The sequence shown here is derived from an EMBL/GenBank/DDBJ whole genome shotgun (WGS) entry which is preliminary data.</text>
</comment>
<sequence length="43" mass="4991">MCVGLAMFQLIILNLPKPKKEEEEINEIIEKSKKLAKPLFYLS</sequence>
<accession>A0A0F9MB89</accession>
<evidence type="ECO:0000313" key="1">
    <source>
        <dbReference type="EMBL" id="KKN04685.1"/>
    </source>
</evidence>
<dbReference type="EMBL" id="LAZR01004887">
    <property type="protein sequence ID" value="KKN04685.1"/>
    <property type="molecule type" value="Genomic_DNA"/>
</dbReference>